<sequence length="276" mass="30985">MEENSLLDIIDAGVVPQRRNVVPIHRSQSTVETSLNPKTPFLSRPRSASAGSFPQAMCSHCKPARAPMNCSTQQKELSLGKSLLGTIFIFSRFYNVLIELGCKNVVTLLANETTAGVCMAVCRSSGYTPTDTSCNGVDCCKTNIPQLLQEQQIIYRSSDTNTRFCGYAFLVLEIWLLNDYKKYKVLQDNLSNPFDNEFVLAPMALDWEFPPADFELGICRNRPYYSSDGRTKLLGEEFKANRKQKFFKRNGGLLLDQQLSSTQNGVERTKVFSSNE</sequence>
<evidence type="ECO:0000313" key="1">
    <source>
        <dbReference type="EMBL" id="KAL2546070.1"/>
    </source>
</evidence>
<dbReference type="Proteomes" id="UP001604277">
    <property type="component" value="Unassembled WGS sequence"/>
</dbReference>
<dbReference type="PANTHER" id="PTHR33491">
    <property type="entry name" value="OSJNBA0016N04.9 PROTEIN"/>
    <property type="match status" value="1"/>
</dbReference>
<protein>
    <submittedName>
        <fullName evidence="1">Uncharacterized protein</fullName>
    </submittedName>
</protein>
<gene>
    <name evidence="1" type="ORF">Fot_15303</name>
</gene>
<evidence type="ECO:0000313" key="2">
    <source>
        <dbReference type="Proteomes" id="UP001604277"/>
    </source>
</evidence>
<accession>A0ABD1W9A4</accession>
<organism evidence="1 2">
    <name type="scientific">Forsythia ovata</name>
    <dbReference type="NCBI Taxonomy" id="205694"/>
    <lineage>
        <taxon>Eukaryota</taxon>
        <taxon>Viridiplantae</taxon>
        <taxon>Streptophyta</taxon>
        <taxon>Embryophyta</taxon>
        <taxon>Tracheophyta</taxon>
        <taxon>Spermatophyta</taxon>
        <taxon>Magnoliopsida</taxon>
        <taxon>eudicotyledons</taxon>
        <taxon>Gunneridae</taxon>
        <taxon>Pentapetalae</taxon>
        <taxon>asterids</taxon>
        <taxon>lamiids</taxon>
        <taxon>Lamiales</taxon>
        <taxon>Oleaceae</taxon>
        <taxon>Forsythieae</taxon>
        <taxon>Forsythia</taxon>
    </lineage>
</organism>
<keyword evidence="2" id="KW-1185">Reference proteome</keyword>
<name>A0ABD1W9A4_9LAMI</name>
<comment type="caution">
    <text evidence="1">The sequence shown here is derived from an EMBL/GenBank/DDBJ whole genome shotgun (WGS) entry which is preliminary data.</text>
</comment>
<reference evidence="2" key="1">
    <citation type="submission" date="2024-07" db="EMBL/GenBank/DDBJ databases">
        <title>Two chromosome-level genome assemblies of Korean endemic species Abeliophyllum distichum and Forsythia ovata (Oleaceae).</title>
        <authorList>
            <person name="Jang H."/>
        </authorList>
    </citation>
    <scope>NUCLEOTIDE SEQUENCE [LARGE SCALE GENOMIC DNA]</scope>
</reference>
<dbReference type="EMBL" id="JBFOLJ010000004">
    <property type="protein sequence ID" value="KAL2546070.1"/>
    <property type="molecule type" value="Genomic_DNA"/>
</dbReference>
<proteinExistence type="predicted"/>
<dbReference type="AlphaFoldDB" id="A0ABD1W9A4"/>